<dbReference type="InterPro" id="IPR002523">
    <property type="entry name" value="MgTranspt_CorA/ZnTranspt_ZntB"/>
</dbReference>
<feature type="transmembrane region" description="Helical" evidence="11">
    <location>
        <begin position="1059"/>
        <end position="1081"/>
    </location>
</feature>
<feature type="domain" description="DUF676" evidence="12">
    <location>
        <begin position="168"/>
        <end position="231"/>
    </location>
</feature>
<evidence type="ECO:0000256" key="6">
    <source>
        <dbReference type="ARBA" id="ARBA00022824"/>
    </source>
</evidence>
<comment type="caution">
    <text evidence="13">The sequence shown here is derived from an EMBL/GenBank/DDBJ whole genome shotgun (WGS) entry which is preliminary data.</text>
</comment>
<keyword evidence="9 11" id="KW-0472">Membrane</keyword>
<evidence type="ECO:0000256" key="3">
    <source>
        <dbReference type="ARBA" id="ARBA00004240"/>
    </source>
</evidence>
<evidence type="ECO:0000256" key="8">
    <source>
        <dbReference type="ARBA" id="ARBA00023128"/>
    </source>
</evidence>
<feature type="region of interest" description="Disordered" evidence="10">
    <location>
        <begin position="1"/>
        <end position="49"/>
    </location>
</feature>
<feature type="compositionally biased region" description="Polar residues" evidence="10">
    <location>
        <begin position="1"/>
        <end position="14"/>
    </location>
</feature>
<evidence type="ECO:0000256" key="1">
    <source>
        <dbReference type="ARBA" id="ARBA00004141"/>
    </source>
</evidence>
<keyword evidence="6" id="KW-0256">Endoplasmic reticulum</keyword>
<comment type="similarity">
    <text evidence="4">Belongs to the putative lipase ROG1 family.</text>
</comment>
<feature type="region of interest" description="Disordered" evidence="10">
    <location>
        <begin position="749"/>
        <end position="773"/>
    </location>
</feature>
<dbReference type="PANTHER" id="PTHR48182">
    <property type="entry name" value="PROTEIN SERAC1"/>
    <property type="match status" value="1"/>
</dbReference>
<evidence type="ECO:0000256" key="7">
    <source>
        <dbReference type="ARBA" id="ARBA00022989"/>
    </source>
</evidence>
<dbReference type="InterPro" id="IPR029058">
    <property type="entry name" value="AB_hydrolase_fold"/>
</dbReference>
<dbReference type="GO" id="GO:0005739">
    <property type="term" value="C:mitochondrion"/>
    <property type="evidence" value="ECO:0007669"/>
    <property type="project" value="UniProtKB-SubCell"/>
</dbReference>
<dbReference type="SUPFAM" id="SSF144083">
    <property type="entry name" value="Magnesium transport protein CorA, transmembrane region"/>
    <property type="match status" value="1"/>
</dbReference>
<dbReference type="Pfam" id="PF05057">
    <property type="entry name" value="DUF676"/>
    <property type="match status" value="1"/>
</dbReference>
<feature type="region of interest" description="Disordered" evidence="10">
    <location>
        <begin position="1151"/>
        <end position="1174"/>
    </location>
</feature>
<dbReference type="Gene3D" id="3.40.50.1820">
    <property type="entry name" value="alpha/beta hydrolase"/>
    <property type="match status" value="1"/>
</dbReference>
<dbReference type="SUPFAM" id="SSF53474">
    <property type="entry name" value="alpha/beta-Hydrolases"/>
    <property type="match status" value="1"/>
</dbReference>
<dbReference type="GO" id="GO:0016020">
    <property type="term" value="C:membrane"/>
    <property type="evidence" value="ECO:0007669"/>
    <property type="project" value="UniProtKB-SubCell"/>
</dbReference>
<protein>
    <recommendedName>
        <fullName evidence="12">DUF676 domain-containing protein</fullName>
    </recommendedName>
</protein>
<evidence type="ECO:0000256" key="2">
    <source>
        <dbReference type="ARBA" id="ARBA00004173"/>
    </source>
</evidence>
<feature type="transmembrane region" description="Helical" evidence="11">
    <location>
        <begin position="1101"/>
        <end position="1121"/>
    </location>
</feature>
<evidence type="ECO:0000256" key="10">
    <source>
        <dbReference type="SAM" id="MobiDB-lite"/>
    </source>
</evidence>
<evidence type="ECO:0000256" key="5">
    <source>
        <dbReference type="ARBA" id="ARBA00022692"/>
    </source>
</evidence>
<name>A0AAN7A192_9PEZI</name>
<sequence length="1219" mass="136342">MEGGSNQNNPTNSAGPGPVPGPVPVSSHTQVTDFSPAAPSQDDAVRRHDGPALAPARTSLTADSGPGFVDVNGDVGGPGHNETVVDIIAVPCPGADPIQTWTYDHEFCSDDRIFCEFDIGSRSSLHRPSPWVTRDLRISANIARVFLYRHRALEEGVTLESLSTDLLDQVNQIRNGAPSRPLFFIAHSIGGLVVKHALVKANHSSIVDNCHGVTFFGTPHRGSSYMSTQHLKESIQDLLHLQATLPRSLTDEIRVNSTSLIDLHGQFVDMASEFRLWSFYETRESMLSGSAAGLDSEVQFGAPLVSVKSALLDLWQEDVYAVDSDHAHLASFEPSNAGIRDSYLVDLADAIYKAARLNLAHTHTPLHLKSIVKVEVIGFYEDPDALVGSPRQQLGGEAGSVIRLYSTKYAFKDFLRKGPDRCLAERLHKGSKQQSGQRGAGGYFGAEPSASGSKGENTGLGIPNPSTGASPEIVVTKPLERPPLLRVPAQSEPTAVRPSSPESMASVSTTMSDSALPFISDFAVGEEPHTIDLLAQQQAKLLIKEHGLATPAGFSRPNPSSRKFMWIHMPFNNPVWVKEIFATLARTSGRDFSRLFDYDNWVSKQVQNRNSESQPAFLKTMCKYLSAADRLSSPRIPSPLFGPVSMGITPNCLFLYLPYLHFDTYHSMIRRRKLIAKRRCHGRSKPVPAWVAEQDSLELKMIWEYVGFDPPLNCRRTLDQFGHHSLKDTNSRDDDQMLYKLTKKDAPSRWNRSQDYSSTRSLSGRSSLPKGSASSIYGGADVEFGVEPGSELKNGYVLMVDQLWLWSIDMTTLATCFSKRESSPTEGTLFQQADLRNSVYNELNGDLTGRTENTLDLAALVVWHAVTILLDRTSHPELEIFRVFDEGIGMLAERMTLNMKQFRLNALDLDADDDDDESEESDAEGESPAAIKKRHRRELERSERENRENTSALLELRDLEDELSILQKLFDMQDATIRQMKEVYMSRDYRDITRNGQDYLDEALEYLDDYKLQTTEMLKRVDTTRNDYEKMLEMVQRQAQVDEVRWSRLQAELASSQNLSVMIFTTFTVIFLPLTFFTGLFGMNTIEWQDQNIPSLGQIGAISLPASILLIVVSLVAAFSWRVQSLFKATYKGLKDSWKITKSLYSERLEPASRKEAKRGRREEKKRRLKEAKMARDDQAYDFWAMVKRQQGAVRYQIPEQNVTGSDVPPKPKAKAKRA</sequence>
<evidence type="ECO:0000256" key="11">
    <source>
        <dbReference type="SAM" id="Phobius"/>
    </source>
</evidence>
<comment type="subcellular location">
    <subcellularLocation>
        <location evidence="3">Endoplasmic reticulum</location>
    </subcellularLocation>
    <subcellularLocation>
        <location evidence="1">Membrane</location>
        <topology evidence="1">Multi-pass membrane protein</topology>
    </subcellularLocation>
    <subcellularLocation>
        <location evidence="2">Mitochondrion</location>
    </subcellularLocation>
</comment>
<evidence type="ECO:0000313" key="14">
    <source>
        <dbReference type="Proteomes" id="UP001302745"/>
    </source>
</evidence>
<feature type="region of interest" description="Disordered" evidence="10">
    <location>
        <begin position="426"/>
        <end position="470"/>
    </location>
</feature>
<accession>A0AAN7A192</accession>
<proteinExistence type="inferred from homology"/>
<evidence type="ECO:0000256" key="4">
    <source>
        <dbReference type="ARBA" id="ARBA00007920"/>
    </source>
</evidence>
<evidence type="ECO:0000256" key="9">
    <source>
        <dbReference type="ARBA" id="ARBA00023136"/>
    </source>
</evidence>
<feature type="compositionally biased region" description="Low complexity" evidence="10">
    <location>
        <begin position="757"/>
        <end position="768"/>
    </location>
</feature>
<feature type="transmembrane region" description="Helical" evidence="11">
    <location>
        <begin position="640"/>
        <end position="662"/>
    </location>
</feature>
<dbReference type="GO" id="GO:0005783">
    <property type="term" value="C:endoplasmic reticulum"/>
    <property type="evidence" value="ECO:0007669"/>
    <property type="project" value="UniProtKB-SubCell"/>
</dbReference>
<dbReference type="EMBL" id="MU856839">
    <property type="protein sequence ID" value="KAK4158377.1"/>
    <property type="molecule type" value="Genomic_DNA"/>
</dbReference>
<dbReference type="Pfam" id="PF01544">
    <property type="entry name" value="CorA"/>
    <property type="match status" value="1"/>
</dbReference>
<dbReference type="Proteomes" id="UP001302745">
    <property type="component" value="Unassembled WGS sequence"/>
</dbReference>
<feature type="compositionally biased region" description="Basic and acidic residues" evidence="10">
    <location>
        <begin position="937"/>
        <end position="948"/>
    </location>
</feature>
<feature type="compositionally biased region" description="Basic residues" evidence="10">
    <location>
        <begin position="1156"/>
        <end position="1170"/>
    </location>
</feature>
<dbReference type="InterPro" id="IPR052374">
    <property type="entry name" value="SERAC1"/>
</dbReference>
<dbReference type="GO" id="GO:0046873">
    <property type="term" value="F:metal ion transmembrane transporter activity"/>
    <property type="evidence" value="ECO:0007669"/>
    <property type="project" value="InterPro"/>
</dbReference>
<feature type="region of interest" description="Disordered" evidence="10">
    <location>
        <begin position="912"/>
        <end position="949"/>
    </location>
</feature>
<feature type="region of interest" description="Disordered" evidence="10">
    <location>
        <begin position="1197"/>
        <end position="1219"/>
    </location>
</feature>
<keyword evidence="7 11" id="KW-1133">Transmembrane helix</keyword>
<keyword evidence="8" id="KW-0496">Mitochondrion</keyword>
<dbReference type="PANTHER" id="PTHR48182:SF2">
    <property type="entry name" value="PROTEIN SERAC1"/>
    <property type="match status" value="1"/>
</dbReference>
<evidence type="ECO:0000259" key="12">
    <source>
        <dbReference type="Pfam" id="PF05057"/>
    </source>
</evidence>
<keyword evidence="14" id="KW-1185">Reference proteome</keyword>
<feature type="compositionally biased region" description="Acidic residues" evidence="10">
    <location>
        <begin position="912"/>
        <end position="925"/>
    </location>
</feature>
<reference evidence="13" key="2">
    <citation type="submission" date="2023-05" db="EMBL/GenBank/DDBJ databases">
        <authorList>
            <consortium name="Lawrence Berkeley National Laboratory"/>
            <person name="Steindorff A."/>
            <person name="Hensen N."/>
            <person name="Bonometti L."/>
            <person name="Westerberg I."/>
            <person name="Brannstrom I.O."/>
            <person name="Guillou S."/>
            <person name="Cros-Aarteil S."/>
            <person name="Calhoun S."/>
            <person name="Haridas S."/>
            <person name="Kuo A."/>
            <person name="Mondo S."/>
            <person name="Pangilinan J."/>
            <person name="Riley R."/>
            <person name="Labutti K."/>
            <person name="Andreopoulos B."/>
            <person name="Lipzen A."/>
            <person name="Chen C."/>
            <person name="Yanf M."/>
            <person name="Daum C."/>
            <person name="Ng V."/>
            <person name="Clum A."/>
            <person name="Ohm R."/>
            <person name="Martin F."/>
            <person name="Silar P."/>
            <person name="Natvig D."/>
            <person name="Lalanne C."/>
            <person name="Gautier V."/>
            <person name="Ament-Velasquez S.L."/>
            <person name="Kruys A."/>
            <person name="Hutchinson M.I."/>
            <person name="Powell A.J."/>
            <person name="Barry K."/>
            <person name="Miller A.N."/>
            <person name="Grigoriev I.V."/>
            <person name="Debuchy R."/>
            <person name="Gladieux P."/>
            <person name="Thoren M.H."/>
            <person name="Johannesson H."/>
        </authorList>
    </citation>
    <scope>NUCLEOTIDE SEQUENCE</scope>
    <source>
        <strain evidence="13">CBS 538.74</strain>
    </source>
</reference>
<dbReference type="Gene3D" id="1.20.58.340">
    <property type="entry name" value="Magnesium transport protein CorA, transmembrane region"/>
    <property type="match status" value="1"/>
</dbReference>
<keyword evidence="5 11" id="KW-0812">Transmembrane</keyword>
<reference evidence="13" key="1">
    <citation type="journal article" date="2023" name="Mol. Phylogenet. Evol.">
        <title>Genome-scale phylogeny and comparative genomics of the fungal order Sordariales.</title>
        <authorList>
            <person name="Hensen N."/>
            <person name="Bonometti L."/>
            <person name="Westerberg I."/>
            <person name="Brannstrom I.O."/>
            <person name="Guillou S."/>
            <person name="Cros-Aarteil S."/>
            <person name="Calhoun S."/>
            <person name="Haridas S."/>
            <person name="Kuo A."/>
            <person name="Mondo S."/>
            <person name="Pangilinan J."/>
            <person name="Riley R."/>
            <person name="LaButti K."/>
            <person name="Andreopoulos B."/>
            <person name="Lipzen A."/>
            <person name="Chen C."/>
            <person name="Yan M."/>
            <person name="Daum C."/>
            <person name="Ng V."/>
            <person name="Clum A."/>
            <person name="Steindorff A."/>
            <person name="Ohm R.A."/>
            <person name="Martin F."/>
            <person name="Silar P."/>
            <person name="Natvig D.O."/>
            <person name="Lalanne C."/>
            <person name="Gautier V."/>
            <person name="Ament-Velasquez S.L."/>
            <person name="Kruys A."/>
            <person name="Hutchinson M.I."/>
            <person name="Powell A.J."/>
            <person name="Barry K."/>
            <person name="Miller A.N."/>
            <person name="Grigoriev I.V."/>
            <person name="Debuchy R."/>
            <person name="Gladieux P."/>
            <person name="Hiltunen Thoren M."/>
            <person name="Johannesson H."/>
        </authorList>
    </citation>
    <scope>NUCLEOTIDE SEQUENCE</scope>
    <source>
        <strain evidence="13">CBS 538.74</strain>
    </source>
</reference>
<gene>
    <name evidence="13" type="ORF">C8A00DRAFT_39354</name>
</gene>
<organism evidence="13 14">
    <name type="scientific">Chaetomidium leptoderma</name>
    <dbReference type="NCBI Taxonomy" id="669021"/>
    <lineage>
        <taxon>Eukaryota</taxon>
        <taxon>Fungi</taxon>
        <taxon>Dikarya</taxon>
        <taxon>Ascomycota</taxon>
        <taxon>Pezizomycotina</taxon>
        <taxon>Sordariomycetes</taxon>
        <taxon>Sordariomycetidae</taxon>
        <taxon>Sordariales</taxon>
        <taxon>Chaetomiaceae</taxon>
        <taxon>Chaetomidium</taxon>
    </lineage>
</organism>
<evidence type="ECO:0000313" key="13">
    <source>
        <dbReference type="EMBL" id="KAK4158377.1"/>
    </source>
</evidence>
<dbReference type="AlphaFoldDB" id="A0AAN7A192"/>
<dbReference type="InterPro" id="IPR007751">
    <property type="entry name" value="DUF676_lipase-like"/>
</dbReference>
<dbReference type="InterPro" id="IPR045863">
    <property type="entry name" value="CorA_TM1_TM2"/>
</dbReference>